<feature type="domain" description="Xylose isomerase-like TIM barrel" evidence="1">
    <location>
        <begin position="34"/>
        <end position="260"/>
    </location>
</feature>
<dbReference type="Pfam" id="PF01261">
    <property type="entry name" value="AP_endonuc_2"/>
    <property type="match status" value="1"/>
</dbReference>
<keyword evidence="2" id="KW-0413">Isomerase</keyword>
<proteinExistence type="predicted"/>
<gene>
    <name evidence="2" type="ORF">ACFFGY_01435</name>
</gene>
<comment type="caution">
    <text evidence="2">The sequence shown here is derived from an EMBL/GenBank/DDBJ whole genome shotgun (WGS) entry which is preliminary data.</text>
</comment>
<organism evidence="2 3">
    <name type="scientific">Roseomonas elaeocarpi</name>
    <dbReference type="NCBI Taxonomy" id="907779"/>
    <lineage>
        <taxon>Bacteria</taxon>
        <taxon>Pseudomonadati</taxon>
        <taxon>Pseudomonadota</taxon>
        <taxon>Alphaproteobacteria</taxon>
        <taxon>Acetobacterales</taxon>
        <taxon>Roseomonadaceae</taxon>
        <taxon>Roseomonas</taxon>
    </lineage>
</organism>
<dbReference type="EMBL" id="JBHLUN010000001">
    <property type="protein sequence ID" value="MFC0406891.1"/>
    <property type="molecule type" value="Genomic_DNA"/>
</dbReference>
<dbReference type="RefSeq" id="WP_377042579.1">
    <property type="nucleotide sequence ID" value="NZ_JBHLUN010000001.1"/>
</dbReference>
<accession>A0ABV6JRD3</accession>
<name>A0ABV6JRD3_9PROT</name>
<protein>
    <submittedName>
        <fullName evidence="2">Sugar phosphate isomerase/epimerase family protein</fullName>
    </submittedName>
</protein>
<keyword evidence="3" id="KW-1185">Reference proteome</keyword>
<dbReference type="InterPro" id="IPR050312">
    <property type="entry name" value="IolE/XylAMocC-like"/>
</dbReference>
<dbReference type="Proteomes" id="UP001589865">
    <property type="component" value="Unassembled WGS sequence"/>
</dbReference>
<sequence length="265" mass="29197">MTVATTKGNTVTDTDQLSIQLYTLRSMGEVDRVLDAVAEAGYRHVEAVGGHLEDAAGLRAKLDSRGLHTSSSHVSIAALREKPEAILEACRTLGFEDLFMPSVPPAERQSGADYWRSLGAELGALSERFEREGVRLGYHNHNWELTPKEGGRNALELLFEAAGSSPLRWQADLAWLIRGGADPADWMARYRDRLTSVHVKDLAPEGQNAEEDGWADVGSGVMDWPTLWRTARENGARWMVVEHDKPADPAASVRNSFRFISGMKG</sequence>
<dbReference type="GO" id="GO:0016853">
    <property type="term" value="F:isomerase activity"/>
    <property type="evidence" value="ECO:0007669"/>
    <property type="project" value="UniProtKB-KW"/>
</dbReference>
<evidence type="ECO:0000313" key="2">
    <source>
        <dbReference type="EMBL" id="MFC0406891.1"/>
    </source>
</evidence>
<dbReference type="SUPFAM" id="SSF51658">
    <property type="entry name" value="Xylose isomerase-like"/>
    <property type="match status" value="1"/>
</dbReference>
<dbReference type="PANTHER" id="PTHR12110">
    <property type="entry name" value="HYDROXYPYRUVATE ISOMERASE"/>
    <property type="match status" value="1"/>
</dbReference>
<evidence type="ECO:0000313" key="3">
    <source>
        <dbReference type="Proteomes" id="UP001589865"/>
    </source>
</evidence>
<dbReference type="InterPro" id="IPR036237">
    <property type="entry name" value="Xyl_isomerase-like_sf"/>
</dbReference>
<reference evidence="2 3" key="1">
    <citation type="submission" date="2024-09" db="EMBL/GenBank/DDBJ databases">
        <authorList>
            <person name="Sun Q."/>
            <person name="Mori K."/>
        </authorList>
    </citation>
    <scope>NUCLEOTIDE SEQUENCE [LARGE SCALE GENOMIC DNA]</scope>
    <source>
        <strain evidence="2 3">TBRC 5777</strain>
    </source>
</reference>
<evidence type="ECO:0000259" key="1">
    <source>
        <dbReference type="Pfam" id="PF01261"/>
    </source>
</evidence>
<dbReference type="InterPro" id="IPR013022">
    <property type="entry name" value="Xyl_isomerase-like_TIM-brl"/>
</dbReference>
<dbReference type="Gene3D" id="3.20.20.150">
    <property type="entry name" value="Divalent-metal-dependent TIM barrel enzymes"/>
    <property type="match status" value="1"/>
</dbReference>
<dbReference type="PANTHER" id="PTHR12110:SF41">
    <property type="entry name" value="INOSOSE DEHYDRATASE"/>
    <property type="match status" value="1"/>
</dbReference>